<organism evidence="2 3">
    <name type="scientific">Aeromicrobium wangtongii</name>
    <dbReference type="NCBI Taxonomy" id="2969247"/>
    <lineage>
        <taxon>Bacteria</taxon>
        <taxon>Bacillati</taxon>
        <taxon>Actinomycetota</taxon>
        <taxon>Actinomycetes</taxon>
        <taxon>Propionibacteriales</taxon>
        <taxon>Nocardioidaceae</taxon>
        <taxon>Aeromicrobium</taxon>
    </lineage>
</organism>
<sequence length="484" mass="52527">MAHIELLDQTLRDGPQSLWGMKMQAGMALPAAPHLDRSGFHAIDLVGSSMFEVLIRYCQENPWEGLDLLLDAMPRTPVRGGMRSNAAVSFSTSPDALMDAWMRQLNVHGCRSYWIYDLLYNVDKMHRLAGVAKQFGSEIAATVMFSLSPLHTDEYFAKITAELAASDDVDTILFYDPAGVLDVTRLRTVLPGVVAAAAGKPVEFHANNLLGLSGAAYVESLKHGVSILHTASRPMANAASVPSTEIMVHNLEILGHTHGIDTSRLGPVRERFEAVGAAAGLPVNQHHEYDVMSLAHQIPGGMMGSLKRQLADHGMEERLSEVLAETAQVRRELGYPVMATPFSQLVGTQAVLNVVTGTRYGTVPDQVVEYAAGRFGTPVGPIEPETLDRITGSPRAAAIMAAQPEQPTIEELRASHGTADDDELILRALVPESDLIQMRKAGPVKQDYPVLSSAELEQVAAIVRAVDRPYARITTEAFDLELGR</sequence>
<dbReference type="Gene3D" id="3.20.20.70">
    <property type="entry name" value="Aldolase class I"/>
    <property type="match status" value="1"/>
</dbReference>
<dbReference type="SUPFAM" id="SSF89000">
    <property type="entry name" value="post-HMGL domain-like"/>
    <property type="match status" value="1"/>
</dbReference>
<proteinExistence type="predicted"/>
<dbReference type="InterPro" id="IPR055268">
    <property type="entry name" value="PCB-like"/>
</dbReference>
<reference evidence="2 3" key="1">
    <citation type="submission" date="2022-08" db="EMBL/GenBank/DDBJ databases">
        <title>novel species in genus Aeromicrobium.</title>
        <authorList>
            <person name="Ye L."/>
        </authorList>
    </citation>
    <scope>NUCLEOTIDE SEQUENCE [LARGE SCALE GENOMIC DNA]</scope>
    <source>
        <strain evidence="3">zg-Y1379</strain>
    </source>
</reference>
<name>A0ABY5MAN6_9ACTN</name>
<dbReference type="InterPro" id="IPR000891">
    <property type="entry name" value="PYR_CT"/>
</dbReference>
<evidence type="ECO:0000313" key="2">
    <source>
        <dbReference type="EMBL" id="UUP15173.1"/>
    </source>
</evidence>
<dbReference type="PANTHER" id="PTHR43778:SF2">
    <property type="entry name" value="PYRUVATE CARBOXYLASE, MITOCHONDRIAL"/>
    <property type="match status" value="1"/>
</dbReference>
<feature type="domain" description="Pyruvate carboxyltransferase" evidence="1">
    <location>
        <begin position="4"/>
        <end position="266"/>
    </location>
</feature>
<evidence type="ECO:0000313" key="3">
    <source>
        <dbReference type="Proteomes" id="UP001316184"/>
    </source>
</evidence>
<dbReference type="PROSITE" id="PS50991">
    <property type="entry name" value="PYR_CT"/>
    <property type="match status" value="1"/>
</dbReference>
<gene>
    <name evidence="2" type="ORF">NQV15_07650</name>
</gene>
<dbReference type="Proteomes" id="UP001316184">
    <property type="component" value="Chromosome"/>
</dbReference>
<dbReference type="RefSeq" id="WP_232399227.1">
    <property type="nucleotide sequence ID" value="NZ_CP102173.1"/>
</dbReference>
<evidence type="ECO:0000259" key="1">
    <source>
        <dbReference type="PROSITE" id="PS50991"/>
    </source>
</evidence>
<dbReference type="EMBL" id="CP102173">
    <property type="protein sequence ID" value="UUP15173.1"/>
    <property type="molecule type" value="Genomic_DNA"/>
</dbReference>
<accession>A0ABY5MAN6</accession>
<dbReference type="InterPro" id="IPR013785">
    <property type="entry name" value="Aldolase_TIM"/>
</dbReference>
<protein>
    <recommendedName>
        <fullName evidence="1">Pyruvate carboxyltransferase domain-containing protein</fullName>
    </recommendedName>
</protein>
<dbReference type="Pfam" id="PF02436">
    <property type="entry name" value="PYC_OADA"/>
    <property type="match status" value="1"/>
</dbReference>
<keyword evidence="3" id="KW-1185">Reference proteome</keyword>
<dbReference type="SUPFAM" id="SSF51569">
    <property type="entry name" value="Aldolase"/>
    <property type="match status" value="1"/>
</dbReference>
<dbReference type="InterPro" id="IPR003379">
    <property type="entry name" value="Carboxylase_cons_dom"/>
</dbReference>
<dbReference type="PANTHER" id="PTHR43778">
    <property type="entry name" value="PYRUVATE CARBOXYLASE"/>
    <property type="match status" value="1"/>
</dbReference>